<comment type="function">
    <text evidence="3">Required for maturation of urease via the functional incorporation of the urease nickel metallocenter.</text>
</comment>
<evidence type="ECO:0000313" key="5">
    <source>
        <dbReference type="Proteomes" id="UP000315711"/>
    </source>
</evidence>
<dbReference type="OrthoDB" id="5328682at2"/>
<dbReference type="Proteomes" id="UP000315711">
    <property type="component" value="Unassembled WGS sequence"/>
</dbReference>
<dbReference type="AlphaFoldDB" id="A0A562QSL7"/>
<organism evidence="4 5">
    <name type="scientific">Halalkalibacter nanhaiisediminis</name>
    <dbReference type="NCBI Taxonomy" id="688079"/>
    <lineage>
        <taxon>Bacteria</taxon>
        <taxon>Bacillati</taxon>
        <taxon>Bacillota</taxon>
        <taxon>Bacilli</taxon>
        <taxon>Bacillales</taxon>
        <taxon>Bacillaceae</taxon>
        <taxon>Halalkalibacter</taxon>
    </lineage>
</organism>
<dbReference type="PANTHER" id="PTHR33643:SF1">
    <property type="entry name" value="UREASE ACCESSORY PROTEIN D"/>
    <property type="match status" value="1"/>
</dbReference>
<keyword evidence="3" id="KW-0996">Nickel insertion</keyword>
<keyword evidence="3" id="KW-0963">Cytoplasm</keyword>
<name>A0A562QSL7_9BACI</name>
<evidence type="ECO:0000256" key="2">
    <source>
        <dbReference type="ARBA" id="ARBA00023186"/>
    </source>
</evidence>
<keyword evidence="5" id="KW-1185">Reference proteome</keyword>
<evidence type="ECO:0000256" key="1">
    <source>
        <dbReference type="ARBA" id="ARBA00007177"/>
    </source>
</evidence>
<comment type="caution">
    <text evidence="4">The sequence shown here is derived from an EMBL/GenBank/DDBJ whole genome shotgun (WGS) entry which is preliminary data.</text>
</comment>
<comment type="subunit">
    <text evidence="3">UreD, UreF and UreG form a complex that acts as a GTP-hydrolysis-dependent molecular chaperone, activating the urease apoprotein by helping to assemble the nickel containing metallocenter of UreC. The UreE protein probably delivers the nickel.</text>
</comment>
<comment type="subcellular location">
    <subcellularLocation>
        <location evidence="3">Cytoplasm</location>
    </subcellularLocation>
</comment>
<dbReference type="EMBL" id="VLKZ01000001">
    <property type="protein sequence ID" value="TWI59687.1"/>
    <property type="molecule type" value="Genomic_DNA"/>
</dbReference>
<dbReference type="Pfam" id="PF01774">
    <property type="entry name" value="UreD"/>
    <property type="match status" value="1"/>
</dbReference>
<keyword evidence="2 3" id="KW-0143">Chaperone</keyword>
<sequence length="266" mass="29960">MKTALYQTLQGKLELSFTKQRGKTRMISCYQQPPLKSSRVLYTHGDDVATVYLVDTSGGIASGDRNDISITASSSSTVNLIPQSSTKIYPARLDGELSLQTIDLTISDNSSLYWHPETTIPFANSRFKQIINISVDASSTFYYADILSPGREKHNEKFQYESIDSKMSIVYAGKQLAYDRLKLQPLTIPIRSLGILDDFAYYGSCWFISPTLGQPLHEIQKKMQSNREIRSAVTSLDPIGLHARWLSNDLCLLKEEMNTFFNLMTS</sequence>
<reference evidence="4 5" key="1">
    <citation type="journal article" date="2015" name="Stand. Genomic Sci.">
        <title>Genomic Encyclopedia of Bacterial and Archaeal Type Strains, Phase III: the genomes of soil and plant-associated and newly described type strains.</title>
        <authorList>
            <person name="Whitman W.B."/>
            <person name="Woyke T."/>
            <person name="Klenk H.P."/>
            <person name="Zhou Y."/>
            <person name="Lilburn T.G."/>
            <person name="Beck B.J."/>
            <person name="De Vos P."/>
            <person name="Vandamme P."/>
            <person name="Eisen J.A."/>
            <person name="Garrity G."/>
            <person name="Hugenholtz P."/>
            <person name="Kyrpides N.C."/>
        </authorList>
    </citation>
    <scope>NUCLEOTIDE SEQUENCE [LARGE SCALE GENOMIC DNA]</scope>
    <source>
        <strain evidence="4 5">CGMCC 1.10116</strain>
    </source>
</reference>
<dbReference type="HAMAP" id="MF_01384">
    <property type="entry name" value="UreD"/>
    <property type="match status" value="1"/>
</dbReference>
<comment type="similarity">
    <text evidence="1 3">Belongs to the UreD family.</text>
</comment>
<accession>A0A562QSL7</accession>
<protein>
    <recommendedName>
        <fullName evidence="3">Urease accessory protein UreD</fullName>
    </recommendedName>
</protein>
<evidence type="ECO:0000256" key="3">
    <source>
        <dbReference type="HAMAP-Rule" id="MF_01384"/>
    </source>
</evidence>
<dbReference type="PANTHER" id="PTHR33643">
    <property type="entry name" value="UREASE ACCESSORY PROTEIN D"/>
    <property type="match status" value="1"/>
</dbReference>
<dbReference type="GO" id="GO:0005737">
    <property type="term" value="C:cytoplasm"/>
    <property type="evidence" value="ECO:0007669"/>
    <property type="project" value="UniProtKB-SubCell"/>
</dbReference>
<dbReference type="GO" id="GO:0016151">
    <property type="term" value="F:nickel cation binding"/>
    <property type="evidence" value="ECO:0007669"/>
    <property type="project" value="UniProtKB-UniRule"/>
</dbReference>
<dbReference type="InterPro" id="IPR002669">
    <property type="entry name" value="UreD"/>
</dbReference>
<gene>
    <name evidence="3" type="primary">ureD</name>
    <name evidence="4" type="ORF">IQ10_00107</name>
</gene>
<proteinExistence type="inferred from homology"/>
<evidence type="ECO:0000313" key="4">
    <source>
        <dbReference type="EMBL" id="TWI59687.1"/>
    </source>
</evidence>
<dbReference type="RefSeq" id="WP_158639947.1">
    <property type="nucleotide sequence ID" value="NZ_VLKZ01000001.1"/>
</dbReference>